<dbReference type="PANTHER" id="PTHR46851:SF23">
    <property type="entry name" value="SWIB_MDM2 DOMAIN-CONTAINING PROTEIN"/>
    <property type="match status" value="1"/>
</dbReference>
<feature type="non-terminal residue" evidence="1">
    <location>
        <position position="99"/>
    </location>
</feature>
<proteinExistence type="predicted"/>
<reference evidence="1" key="1">
    <citation type="journal article" date="2021" name="J. Hered.">
        <title>Genome Assembly of Salicaceae Populus deltoides (Eastern Cottonwood) I-69 Based on Nanopore Sequencing and Hi-C Technologies.</title>
        <authorList>
            <person name="Bai S."/>
            <person name="Wu H."/>
            <person name="Zhang J."/>
            <person name="Pan Z."/>
            <person name="Zhao W."/>
            <person name="Li Z."/>
            <person name="Tong C."/>
        </authorList>
    </citation>
    <scope>NUCLEOTIDE SEQUENCE</scope>
    <source>
        <tissue evidence="1">Leaf</tissue>
    </source>
</reference>
<evidence type="ECO:0000313" key="1">
    <source>
        <dbReference type="EMBL" id="KAH8493956.1"/>
    </source>
</evidence>
<dbReference type="AlphaFoldDB" id="A0A8T2XLC8"/>
<dbReference type="InterPro" id="IPR036128">
    <property type="entry name" value="Plus3-like_sf"/>
</dbReference>
<keyword evidence="2" id="KW-1185">Reference proteome</keyword>
<gene>
    <name evidence="1" type="ORF">H0E87_020644</name>
</gene>
<evidence type="ECO:0000313" key="2">
    <source>
        <dbReference type="Proteomes" id="UP000807159"/>
    </source>
</evidence>
<dbReference type="EMBL" id="JACEGQ020000011">
    <property type="protein sequence ID" value="KAH8493956.1"/>
    <property type="molecule type" value="Genomic_DNA"/>
</dbReference>
<feature type="non-terminal residue" evidence="1">
    <location>
        <position position="1"/>
    </location>
</feature>
<organism evidence="1 2">
    <name type="scientific">Populus deltoides</name>
    <name type="common">Eastern poplar</name>
    <name type="synonym">Eastern cottonwood</name>
    <dbReference type="NCBI Taxonomy" id="3696"/>
    <lineage>
        <taxon>Eukaryota</taxon>
        <taxon>Viridiplantae</taxon>
        <taxon>Streptophyta</taxon>
        <taxon>Embryophyta</taxon>
        <taxon>Tracheophyta</taxon>
        <taxon>Spermatophyta</taxon>
        <taxon>Magnoliopsida</taxon>
        <taxon>eudicotyledons</taxon>
        <taxon>Gunneridae</taxon>
        <taxon>Pentapetalae</taxon>
        <taxon>rosids</taxon>
        <taxon>fabids</taxon>
        <taxon>Malpighiales</taxon>
        <taxon>Salicaceae</taxon>
        <taxon>Saliceae</taxon>
        <taxon>Populus</taxon>
    </lineage>
</organism>
<protein>
    <submittedName>
        <fullName evidence="1">Uncharacterized protein</fullName>
    </submittedName>
</protein>
<dbReference type="InterPro" id="IPR045894">
    <property type="entry name" value="At5g08430-like"/>
</dbReference>
<dbReference type="Proteomes" id="UP000807159">
    <property type="component" value="Chromosome 11"/>
</dbReference>
<dbReference type="Gene3D" id="3.90.70.200">
    <property type="entry name" value="Plus-3 domain"/>
    <property type="match status" value="1"/>
</dbReference>
<accession>A0A8T2XLC8</accession>
<name>A0A8T2XLC8_POPDE</name>
<sequence length="99" mass="11287">EECQDLHQRVKDGLLRRPTVCTTTGIKKTSINGEVNSDILLQLSNRVSDVPISKVSENDFSEEECQDLHQRVKDGLLRRPTVAEFEEKARSLHEIITKN</sequence>
<dbReference type="PANTHER" id="PTHR46851">
    <property type="entry name" value="OS01G0884500 PROTEIN"/>
    <property type="match status" value="1"/>
</dbReference>
<dbReference type="SUPFAM" id="SSF159042">
    <property type="entry name" value="Plus3-like"/>
    <property type="match status" value="1"/>
</dbReference>
<comment type="caution">
    <text evidence="1">The sequence shown here is derived from an EMBL/GenBank/DDBJ whole genome shotgun (WGS) entry which is preliminary data.</text>
</comment>
<dbReference type="GO" id="GO:0003677">
    <property type="term" value="F:DNA binding"/>
    <property type="evidence" value="ECO:0007669"/>
    <property type="project" value="InterPro"/>
</dbReference>